<proteinExistence type="predicted"/>
<feature type="compositionally biased region" description="Basic residues" evidence="1">
    <location>
        <begin position="542"/>
        <end position="554"/>
    </location>
</feature>
<gene>
    <name evidence="2" type="ORF">CDV31_011859</name>
</gene>
<dbReference type="AlphaFoldDB" id="A0A428TDZ8"/>
<evidence type="ECO:0000256" key="1">
    <source>
        <dbReference type="SAM" id="MobiDB-lite"/>
    </source>
</evidence>
<feature type="region of interest" description="Disordered" evidence="1">
    <location>
        <begin position="199"/>
        <end position="231"/>
    </location>
</feature>
<accession>A0A428TDZ8</accession>
<evidence type="ECO:0000313" key="3">
    <source>
        <dbReference type="Proteomes" id="UP000288429"/>
    </source>
</evidence>
<feature type="region of interest" description="Disordered" evidence="1">
    <location>
        <begin position="251"/>
        <end position="297"/>
    </location>
</feature>
<feature type="compositionally biased region" description="Basic and acidic residues" evidence="1">
    <location>
        <begin position="513"/>
        <end position="522"/>
    </location>
</feature>
<name>A0A428TDZ8_9HYPO</name>
<comment type="caution">
    <text evidence="2">The sequence shown here is derived from an EMBL/GenBank/DDBJ whole genome shotgun (WGS) entry which is preliminary data.</text>
</comment>
<dbReference type="EMBL" id="NIZV01000209">
    <property type="protein sequence ID" value="RSM00238.1"/>
    <property type="molecule type" value="Genomic_DNA"/>
</dbReference>
<feature type="compositionally biased region" description="Low complexity" evidence="1">
    <location>
        <begin position="282"/>
        <end position="296"/>
    </location>
</feature>
<sequence length="718" mass="78446">MAEGDDLAIYNANKSIIQSLLEHSGIPESDHKLWIGIYRIGTKKDQARPAIVVSCLDPKVRKQAKGSIKNCSLFRQGGAFAHFTVLGKATPPELPCEPQLSMASNAQEHGLGFTVSSLPHQTKEHTSQGLEGDIQETAEGQIVLQLFGSHTGDNYLCRPIQARRGLQRQSATAGPLLLVDGTIYQLTVEHVVNFGRHKSEPTWEHTNDDWDDDDDDNSDEDEDDGGYDAWGFEGMASSDFATIRTLSEGSLSSENAEIDSSGSSSSSSGQELEGNTSWSPVEPASTSRPRSSSEPRTVGHIAVKDCSSSPQIELISTPTRCHIGKRLDYLLFPIHVSPDPELCTTGGAEMVRPSDAFDVHGQTMARPVIIATASLGYVRGIVFPASTLLQKPGSRCFQTLFCIELASPMPKGTSGSAVFDAQTGLLAGYLVLGCPGKCTCYMVPMCDVLAELNMLSSSIVRCQVQLNVSAIVEAQPEKSAMSPMTMFNFHVGGLYRSAPLSSMAPREEAIRENNRPVLDHPLGHVPGVSPNPTDRVDENLKTRKSPRKPQKSRPPRGYVTRITRTTLEWASEPADEWEEPFGRTIKLSGLIENKPFVDILRESMVDISEVGAFCYPSMSTARSDRAASHVEQFCEGASFALDVFVPGNVTLEGIQEPRAWVSDRNQHFEYPQPNYPRELDSNQVHVPSAFQTVPLTTRLAIVDASTSRTPTDQVFWPL</sequence>
<reference evidence="2 3" key="1">
    <citation type="submission" date="2017-06" db="EMBL/GenBank/DDBJ databases">
        <title>Cmopartive genomic analysis of Ambrosia Fusariam Clade fungi.</title>
        <authorList>
            <person name="Stajich J.E."/>
            <person name="Carrillo J."/>
            <person name="Kijimoto T."/>
            <person name="Eskalen A."/>
            <person name="O'Donnell K."/>
            <person name="Kasson M."/>
        </authorList>
    </citation>
    <scope>NUCLEOTIDE SEQUENCE [LARGE SCALE GENOMIC DNA]</scope>
    <source>
        <strain evidence="2 3">NRRL 20438</strain>
    </source>
</reference>
<protein>
    <submittedName>
        <fullName evidence="2">Uncharacterized protein</fullName>
    </submittedName>
</protein>
<feature type="compositionally biased region" description="Basic and acidic residues" evidence="1">
    <location>
        <begin position="199"/>
        <end position="208"/>
    </location>
</feature>
<feature type="region of interest" description="Disordered" evidence="1">
    <location>
        <begin position="513"/>
        <end position="557"/>
    </location>
</feature>
<feature type="compositionally biased region" description="Acidic residues" evidence="1">
    <location>
        <begin position="209"/>
        <end position="226"/>
    </location>
</feature>
<keyword evidence="3" id="KW-1185">Reference proteome</keyword>
<evidence type="ECO:0000313" key="2">
    <source>
        <dbReference type="EMBL" id="RSM00238.1"/>
    </source>
</evidence>
<feature type="compositionally biased region" description="Low complexity" evidence="1">
    <location>
        <begin position="260"/>
        <end position="269"/>
    </location>
</feature>
<dbReference type="Proteomes" id="UP000288429">
    <property type="component" value="Unassembled WGS sequence"/>
</dbReference>
<organism evidence="2 3">
    <name type="scientific">Fusarium ambrosium</name>
    <dbReference type="NCBI Taxonomy" id="131363"/>
    <lineage>
        <taxon>Eukaryota</taxon>
        <taxon>Fungi</taxon>
        <taxon>Dikarya</taxon>
        <taxon>Ascomycota</taxon>
        <taxon>Pezizomycotina</taxon>
        <taxon>Sordariomycetes</taxon>
        <taxon>Hypocreomycetidae</taxon>
        <taxon>Hypocreales</taxon>
        <taxon>Nectriaceae</taxon>
        <taxon>Fusarium</taxon>
        <taxon>Fusarium solani species complex</taxon>
    </lineage>
</organism>